<keyword evidence="1" id="KW-0815">Transposition</keyword>
<dbReference type="PANTHER" id="PTHR42648">
    <property type="entry name" value="TRANSPOSASE, PUTATIVE-RELATED"/>
    <property type="match status" value="1"/>
</dbReference>
<dbReference type="PANTHER" id="PTHR42648:SF28">
    <property type="entry name" value="TRANSPOSON-ENCODED PROTEIN WITH RIBONUCLEASE H-LIKE AND RETROVIRUS ZINC FINGER-LIKE DOMAINS"/>
    <property type="match status" value="1"/>
</dbReference>
<evidence type="ECO:0000259" key="5">
    <source>
        <dbReference type="PROSITE" id="PS50994"/>
    </source>
</evidence>
<dbReference type="OrthoDB" id="7691805at2759"/>
<dbReference type="InterPro" id="IPR012337">
    <property type="entry name" value="RNaseH-like_sf"/>
</dbReference>
<protein>
    <recommendedName>
        <fullName evidence="5">Integrase catalytic domain-containing protein</fullName>
    </recommendedName>
</protein>
<dbReference type="GO" id="GO:0015074">
    <property type="term" value="P:DNA integration"/>
    <property type="evidence" value="ECO:0007669"/>
    <property type="project" value="InterPro"/>
</dbReference>
<dbReference type="Proteomes" id="UP000765509">
    <property type="component" value="Unassembled WGS sequence"/>
</dbReference>
<dbReference type="Gene3D" id="3.30.420.10">
    <property type="entry name" value="Ribonuclease H-like superfamily/Ribonuclease H"/>
    <property type="match status" value="1"/>
</dbReference>
<dbReference type="InterPro" id="IPR001584">
    <property type="entry name" value="Integrase_cat-core"/>
</dbReference>
<dbReference type="InterPro" id="IPR039537">
    <property type="entry name" value="Retrotran_Ty1/copia-like"/>
</dbReference>
<accession>A0A9Q3C0Z4</accession>
<dbReference type="GO" id="GO:0003887">
    <property type="term" value="F:DNA-directed DNA polymerase activity"/>
    <property type="evidence" value="ECO:0007669"/>
    <property type="project" value="UniProtKB-EC"/>
</dbReference>
<dbReference type="InterPro" id="IPR036397">
    <property type="entry name" value="RNaseH_sf"/>
</dbReference>
<dbReference type="GO" id="GO:0003723">
    <property type="term" value="F:RNA binding"/>
    <property type="evidence" value="ECO:0007669"/>
    <property type="project" value="UniProtKB-KW"/>
</dbReference>
<sequence length="368" mass="41318">MFIVKNVYYCRAICSTILSLGRLIEGGFAPLFTGTCLRLLSRNNVLFSTSYIGDCWYLIRTPHAVNAISKSPLHSAQAWHERLGHASAKVLREFLSRFVPGPFPADPAGNHFLLMLRNHAFTFILTAALKYRKDVPSHIVEWVKFLYGRTGRFPEQLWTDNAGDYYAALEAELRSMGTEWVPVEPYRPDFNGEAERVNPTLGDMARTMLNSSNLPNSCATNIHNHLPNTRTAPLTPMERLLKIQPDPGQIYPFGALTIVHIPSEKRGRECLLLTLPKSGHGWIFYDPRTRHIFQSSSATFVDYQYLPVPISGRKGGIPFISNHLKLGKVPTDVIAKEEQAVMSTLHQPSDLLIPKTIQAGLASDYKSK</sequence>
<evidence type="ECO:0000256" key="3">
    <source>
        <dbReference type="ARBA" id="ARBA00048173"/>
    </source>
</evidence>
<dbReference type="GO" id="GO:0003964">
    <property type="term" value="F:RNA-directed DNA polymerase activity"/>
    <property type="evidence" value="ECO:0007669"/>
    <property type="project" value="UniProtKB-EC"/>
</dbReference>
<gene>
    <name evidence="6" type="ORF">O181_014663</name>
</gene>
<evidence type="ECO:0000256" key="1">
    <source>
        <dbReference type="ARBA" id="ARBA00022578"/>
    </source>
</evidence>
<comment type="catalytic activity">
    <reaction evidence="4">
        <text>DNA(n) + a 2'-deoxyribonucleoside 5'-triphosphate = DNA(n+1) + diphosphate</text>
        <dbReference type="Rhea" id="RHEA:22508"/>
        <dbReference type="Rhea" id="RHEA-COMP:17339"/>
        <dbReference type="Rhea" id="RHEA-COMP:17340"/>
        <dbReference type="ChEBI" id="CHEBI:33019"/>
        <dbReference type="ChEBI" id="CHEBI:61560"/>
        <dbReference type="ChEBI" id="CHEBI:173112"/>
        <dbReference type="EC" id="2.7.7.7"/>
    </reaction>
</comment>
<evidence type="ECO:0000256" key="2">
    <source>
        <dbReference type="ARBA" id="ARBA00022884"/>
    </source>
</evidence>
<keyword evidence="7" id="KW-1185">Reference proteome</keyword>
<comment type="catalytic activity">
    <reaction evidence="3">
        <text>DNA(n) + a 2'-deoxyribonucleoside 5'-triphosphate = DNA(n+1) + diphosphate</text>
        <dbReference type="Rhea" id="RHEA:22508"/>
        <dbReference type="Rhea" id="RHEA-COMP:17339"/>
        <dbReference type="Rhea" id="RHEA-COMP:17340"/>
        <dbReference type="ChEBI" id="CHEBI:33019"/>
        <dbReference type="ChEBI" id="CHEBI:61560"/>
        <dbReference type="ChEBI" id="CHEBI:173112"/>
        <dbReference type="EC" id="2.7.7.49"/>
    </reaction>
</comment>
<name>A0A9Q3C0Z4_9BASI</name>
<proteinExistence type="predicted"/>
<reference evidence="6" key="1">
    <citation type="submission" date="2021-03" db="EMBL/GenBank/DDBJ databases">
        <title>Draft genome sequence of rust myrtle Austropuccinia psidii MF-1, a brazilian biotype.</title>
        <authorList>
            <person name="Quecine M.C."/>
            <person name="Pachon D.M.R."/>
            <person name="Bonatelli M.L."/>
            <person name="Correr F.H."/>
            <person name="Franceschini L.M."/>
            <person name="Leite T.F."/>
            <person name="Margarido G.R.A."/>
            <person name="Almeida C.A."/>
            <person name="Ferrarezi J.A."/>
            <person name="Labate C.A."/>
        </authorList>
    </citation>
    <scope>NUCLEOTIDE SEQUENCE</scope>
    <source>
        <strain evidence="6">MF-1</strain>
    </source>
</reference>
<evidence type="ECO:0000313" key="6">
    <source>
        <dbReference type="EMBL" id="MBW0474948.1"/>
    </source>
</evidence>
<evidence type="ECO:0000256" key="4">
    <source>
        <dbReference type="ARBA" id="ARBA00049244"/>
    </source>
</evidence>
<keyword evidence="2" id="KW-0694">RNA-binding</keyword>
<dbReference type="GO" id="GO:0005634">
    <property type="term" value="C:nucleus"/>
    <property type="evidence" value="ECO:0007669"/>
    <property type="project" value="UniProtKB-ARBA"/>
</dbReference>
<dbReference type="EMBL" id="AVOT02003930">
    <property type="protein sequence ID" value="MBW0474948.1"/>
    <property type="molecule type" value="Genomic_DNA"/>
</dbReference>
<dbReference type="AlphaFoldDB" id="A0A9Q3C0Z4"/>
<comment type="caution">
    <text evidence="6">The sequence shown here is derived from an EMBL/GenBank/DDBJ whole genome shotgun (WGS) entry which is preliminary data.</text>
</comment>
<dbReference type="SUPFAM" id="SSF53098">
    <property type="entry name" value="Ribonuclease H-like"/>
    <property type="match status" value="1"/>
</dbReference>
<organism evidence="6 7">
    <name type="scientific">Austropuccinia psidii MF-1</name>
    <dbReference type="NCBI Taxonomy" id="1389203"/>
    <lineage>
        <taxon>Eukaryota</taxon>
        <taxon>Fungi</taxon>
        <taxon>Dikarya</taxon>
        <taxon>Basidiomycota</taxon>
        <taxon>Pucciniomycotina</taxon>
        <taxon>Pucciniomycetes</taxon>
        <taxon>Pucciniales</taxon>
        <taxon>Sphaerophragmiaceae</taxon>
        <taxon>Austropuccinia</taxon>
    </lineage>
</organism>
<dbReference type="PROSITE" id="PS50994">
    <property type="entry name" value="INTEGRASE"/>
    <property type="match status" value="1"/>
</dbReference>
<dbReference type="GO" id="GO:0032196">
    <property type="term" value="P:transposition"/>
    <property type="evidence" value="ECO:0007669"/>
    <property type="project" value="UniProtKB-KW"/>
</dbReference>
<evidence type="ECO:0000313" key="7">
    <source>
        <dbReference type="Proteomes" id="UP000765509"/>
    </source>
</evidence>
<feature type="domain" description="Integrase catalytic" evidence="5">
    <location>
        <begin position="68"/>
        <end position="255"/>
    </location>
</feature>